<evidence type="ECO:0000313" key="6">
    <source>
        <dbReference type="Proteomes" id="UP000075885"/>
    </source>
</evidence>
<dbReference type="InterPro" id="IPR039126">
    <property type="entry name" value="GGACT"/>
</dbReference>
<dbReference type="PANTHER" id="PTHR12510">
    <property type="entry name" value="TROPONIN C-AKIN-1 PROTEIN"/>
    <property type="match status" value="1"/>
</dbReference>
<dbReference type="InterPro" id="IPR036568">
    <property type="entry name" value="GGCT-like_sf"/>
</dbReference>
<evidence type="ECO:0000256" key="2">
    <source>
        <dbReference type="PIRSR" id="PIRSR639126-1"/>
    </source>
</evidence>
<dbReference type="Gene3D" id="3.10.490.10">
    <property type="entry name" value="Gamma-glutamyl cyclotransferase-like"/>
    <property type="match status" value="1"/>
</dbReference>
<keyword evidence="6" id="KW-1185">Reference proteome</keyword>
<dbReference type="InterPro" id="IPR009288">
    <property type="entry name" value="AIG2-like_dom"/>
</dbReference>
<feature type="domain" description="Gamma-glutamylcyclotransferase AIG2-like" evidence="4">
    <location>
        <begin position="8"/>
        <end position="130"/>
    </location>
</feature>
<dbReference type="Proteomes" id="UP000075885">
    <property type="component" value="Unassembled WGS sequence"/>
</dbReference>
<dbReference type="Pfam" id="PF06094">
    <property type="entry name" value="GGACT"/>
    <property type="match status" value="1"/>
</dbReference>
<comment type="similarity">
    <text evidence="1 3">Belongs to the gamma-glutamylcyclotransferase family.</text>
</comment>
<evidence type="ECO:0000256" key="3">
    <source>
        <dbReference type="RuleBase" id="RU367036"/>
    </source>
</evidence>
<reference evidence="5" key="2">
    <citation type="submission" date="2020-05" db="UniProtKB">
        <authorList>
            <consortium name="EnsemblMetazoa"/>
        </authorList>
    </citation>
    <scope>IDENTIFICATION</scope>
    <source>
        <strain evidence="5">Epiroticus2</strain>
    </source>
</reference>
<evidence type="ECO:0000256" key="1">
    <source>
        <dbReference type="ARBA" id="ARBA00008861"/>
    </source>
</evidence>
<dbReference type="AlphaFoldDB" id="A0A182PYE0"/>
<dbReference type="CDD" id="cd06661">
    <property type="entry name" value="GGCT_like"/>
    <property type="match status" value="1"/>
</dbReference>
<proteinExistence type="inferred from homology"/>
<accession>A0A182PYE0</accession>
<dbReference type="EnsemblMetazoa" id="AEPI014345-RA">
    <property type="protein sequence ID" value="AEPI014345-PA"/>
    <property type="gene ID" value="AEPI014345"/>
</dbReference>
<organism evidence="5 6">
    <name type="scientific">Anopheles epiroticus</name>
    <dbReference type="NCBI Taxonomy" id="199890"/>
    <lineage>
        <taxon>Eukaryota</taxon>
        <taxon>Metazoa</taxon>
        <taxon>Ecdysozoa</taxon>
        <taxon>Arthropoda</taxon>
        <taxon>Hexapoda</taxon>
        <taxon>Insecta</taxon>
        <taxon>Pterygota</taxon>
        <taxon>Neoptera</taxon>
        <taxon>Endopterygota</taxon>
        <taxon>Diptera</taxon>
        <taxon>Nematocera</taxon>
        <taxon>Culicoidea</taxon>
        <taxon>Culicidae</taxon>
        <taxon>Anophelinae</taxon>
        <taxon>Anopheles</taxon>
    </lineage>
</organism>
<protein>
    <recommendedName>
        <fullName evidence="3">Gamma-glutamylcyclotransferase family protein</fullName>
    </recommendedName>
</protein>
<feature type="active site" description="Proton acceptor" evidence="2">
    <location>
        <position position="86"/>
    </location>
</feature>
<dbReference type="PANTHER" id="PTHR12510:SF4">
    <property type="entry name" value="GAMMA-GLUTAMYLAMINECYCLOTRANSFERASE"/>
    <property type="match status" value="1"/>
</dbReference>
<name>A0A182PYE0_9DIPT</name>
<reference evidence="6" key="1">
    <citation type="submission" date="2013-03" db="EMBL/GenBank/DDBJ databases">
        <title>The Genome Sequence of Anopheles epiroticus epiroticus2.</title>
        <authorList>
            <consortium name="The Broad Institute Genomics Platform"/>
            <person name="Neafsey D.E."/>
            <person name="Howell P."/>
            <person name="Walker B."/>
            <person name="Young S.K."/>
            <person name="Zeng Q."/>
            <person name="Gargeya S."/>
            <person name="Fitzgerald M."/>
            <person name="Haas B."/>
            <person name="Abouelleil A."/>
            <person name="Allen A.W."/>
            <person name="Alvarado L."/>
            <person name="Arachchi H.M."/>
            <person name="Berlin A.M."/>
            <person name="Chapman S.B."/>
            <person name="Gainer-Dewar J."/>
            <person name="Goldberg J."/>
            <person name="Griggs A."/>
            <person name="Gujja S."/>
            <person name="Hansen M."/>
            <person name="Howarth C."/>
            <person name="Imamovic A."/>
            <person name="Ireland A."/>
            <person name="Larimer J."/>
            <person name="McCowan C."/>
            <person name="Murphy C."/>
            <person name="Pearson M."/>
            <person name="Poon T.W."/>
            <person name="Priest M."/>
            <person name="Roberts A."/>
            <person name="Saif S."/>
            <person name="Shea T."/>
            <person name="Sisk P."/>
            <person name="Sykes S."/>
            <person name="Wortman J."/>
            <person name="Nusbaum C."/>
            <person name="Birren B."/>
        </authorList>
    </citation>
    <scope>NUCLEOTIDE SEQUENCE [LARGE SCALE GENOMIC DNA]</scope>
    <source>
        <strain evidence="6">Epiroticus2</strain>
    </source>
</reference>
<dbReference type="GO" id="GO:0005829">
    <property type="term" value="C:cytosol"/>
    <property type="evidence" value="ECO:0007669"/>
    <property type="project" value="TreeGrafter"/>
</dbReference>
<dbReference type="SUPFAM" id="SSF110857">
    <property type="entry name" value="Gamma-glutamyl cyclotransferase-like"/>
    <property type="match status" value="1"/>
</dbReference>
<dbReference type="VEuPathDB" id="VectorBase:AEPI014345"/>
<dbReference type="InterPro" id="IPR013024">
    <property type="entry name" value="GGCT-like"/>
</dbReference>
<dbReference type="STRING" id="199890.A0A182PYE0"/>
<evidence type="ECO:0000313" key="5">
    <source>
        <dbReference type="EnsemblMetazoa" id="AEPI014345-PA"/>
    </source>
</evidence>
<dbReference type="GO" id="GO:0061929">
    <property type="term" value="F:gamma-glutamylaminecyclotransferase activity"/>
    <property type="evidence" value="ECO:0007669"/>
    <property type="project" value="InterPro"/>
</dbReference>
<evidence type="ECO:0000259" key="4">
    <source>
        <dbReference type="Pfam" id="PF06094"/>
    </source>
</evidence>
<sequence length="149" mass="17661">MNTVLRRVFVYGTLKRDEPNHHWLTDAANGQARFIAKGRTVERYPLVVATRHNVPFLLDVPGKGYQVAGEIYEIDDHMLSRLDVLEDYPRLYDRRPEEITNEENSTVELCWFYLLRNFPQRLLEKPLLEEYRNSAEKPYVESDDIVFDE</sequence>